<name>H0UX74_CAVPO</name>
<evidence type="ECO:0008006" key="8">
    <source>
        <dbReference type="Google" id="ProtNLM"/>
    </source>
</evidence>
<dbReference type="InterPro" id="IPR036390">
    <property type="entry name" value="WH_DNA-bd_sf"/>
</dbReference>
<dbReference type="PANTHER" id="PTHR46789:SF1">
    <property type="entry name" value="FORKHEAD BOX PROTEIN R1"/>
    <property type="match status" value="1"/>
</dbReference>
<reference evidence="6" key="2">
    <citation type="submission" date="2025-08" db="UniProtKB">
        <authorList>
            <consortium name="Ensembl"/>
        </authorList>
    </citation>
    <scope>IDENTIFICATION</scope>
    <source>
        <strain evidence="6">2N</strain>
    </source>
</reference>
<keyword evidence="5" id="KW-1133">Transmembrane helix</keyword>
<dbReference type="OMA" id="IQRCMSQ"/>
<evidence type="ECO:0000256" key="3">
    <source>
        <dbReference type="ARBA" id="ARBA00023242"/>
    </source>
</evidence>
<feature type="region of interest" description="Disordered" evidence="4">
    <location>
        <begin position="65"/>
        <end position="105"/>
    </location>
</feature>
<evidence type="ECO:0000313" key="7">
    <source>
        <dbReference type="Proteomes" id="UP000005447"/>
    </source>
</evidence>
<dbReference type="InterPro" id="IPR036388">
    <property type="entry name" value="WH-like_DNA-bd_sf"/>
</dbReference>
<evidence type="ECO:0000313" key="6">
    <source>
        <dbReference type="Ensembl" id="ENSCPOP00000001680.3"/>
    </source>
</evidence>
<protein>
    <recommendedName>
        <fullName evidence="8">Forkhead box R1</fullName>
    </recommendedName>
</protein>
<dbReference type="HOGENOM" id="CLU_077699_3_1_1"/>
<dbReference type="Gene3D" id="1.10.10.10">
    <property type="entry name" value="Winged helix-like DNA-binding domain superfamily/Winged helix DNA-binding domain"/>
    <property type="match status" value="1"/>
</dbReference>
<dbReference type="STRING" id="10141.ENSCPOP00000001680"/>
<feature type="transmembrane region" description="Helical" evidence="5">
    <location>
        <begin position="6"/>
        <end position="24"/>
    </location>
</feature>
<evidence type="ECO:0000256" key="5">
    <source>
        <dbReference type="SAM" id="Phobius"/>
    </source>
</evidence>
<dbReference type="GO" id="GO:0005634">
    <property type="term" value="C:nucleus"/>
    <property type="evidence" value="ECO:0007669"/>
    <property type="project" value="TreeGrafter"/>
</dbReference>
<evidence type="ECO:0000256" key="4">
    <source>
        <dbReference type="SAM" id="MobiDB-lite"/>
    </source>
</evidence>
<sequence length="194" mass="22238">MILHCFLYFLTLFIYFFLYKLRIVDPPVLPLEKKPNSDGDGPDIEPNLWMWVNPNIVYPPGKLEVSDPTSVADETSEVPCPQPPLEKQDHSPPRKQKRKQSFSWPAPLPFTRCTLEWRLQPTISPEGRLWSRPPLNYFHLIALALSNSPPCGLNVQQIYSFTRYVPGFPHLGLRMSTLPGQCVNRVPTGTHRCT</sequence>
<dbReference type="VEuPathDB" id="HostDB:ENSCPOG00000001855"/>
<dbReference type="InParanoid" id="H0UX74"/>
<dbReference type="EMBL" id="AAKN02024803">
    <property type="status" value="NOT_ANNOTATED_CDS"/>
    <property type="molecule type" value="Genomic_DNA"/>
</dbReference>
<dbReference type="GeneTree" id="ENSGT00940000162579"/>
<keyword evidence="3" id="KW-0539">Nucleus</keyword>
<dbReference type="GO" id="GO:1990837">
    <property type="term" value="F:sequence-specific double-stranded DNA binding"/>
    <property type="evidence" value="ECO:0007669"/>
    <property type="project" value="TreeGrafter"/>
</dbReference>
<organism evidence="6 7">
    <name type="scientific">Cavia porcellus</name>
    <name type="common">Guinea pig</name>
    <dbReference type="NCBI Taxonomy" id="10141"/>
    <lineage>
        <taxon>Eukaryota</taxon>
        <taxon>Metazoa</taxon>
        <taxon>Chordata</taxon>
        <taxon>Craniata</taxon>
        <taxon>Vertebrata</taxon>
        <taxon>Euteleostomi</taxon>
        <taxon>Mammalia</taxon>
        <taxon>Eutheria</taxon>
        <taxon>Euarchontoglires</taxon>
        <taxon>Glires</taxon>
        <taxon>Rodentia</taxon>
        <taxon>Hystricomorpha</taxon>
        <taxon>Caviidae</taxon>
        <taxon>Cavia</taxon>
    </lineage>
</organism>
<accession>H0UX74</accession>
<dbReference type="InterPro" id="IPR052328">
    <property type="entry name" value="FOX_transcription_regulators"/>
</dbReference>
<proteinExistence type="predicted"/>
<keyword evidence="7" id="KW-1185">Reference proteome</keyword>
<keyword evidence="1" id="KW-0805">Transcription regulation</keyword>
<dbReference type="SUPFAM" id="SSF46785">
    <property type="entry name" value="Winged helix' DNA-binding domain"/>
    <property type="match status" value="1"/>
</dbReference>
<dbReference type="Ensembl" id="ENSCPOT00000001876.3">
    <property type="protein sequence ID" value="ENSCPOP00000001680.3"/>
    <property type="gene ID" value="ENSCPOG00000001855.4"/>
</dbReference>
<dbReference type="Bgee" id="ENSCPOG00000001855">
    <property type="expression patterns" value="Expressed in testis and 1 other cell type or tissue"/>
</dbReference>
<dbReference type="PANTHER" id="PTHR46789">
    <property type="entry name" value="FORKHEAD BOX PROTEIN R1"/>
    <property type="match status" value="1"/>
</dbReference>
<dbReference type="AlphaFoldDB" id="H0UX74"/>
<evidence type="ECO:0000256" key="2">
    <source>
        <dbReference type="ARBA" id="ARBA00023163"/>
    </source>
</evidence>
<reference evidence="6" key="3">
    <citation type="submission" date="2025-09" db="UniProtKB">
        <authorList>
            <consortium name="Ensembl"/>
        </authorList>
    </citation>
    <scope>IDENTIFICATION</scope>
    <source>
        <strain evidence="6">2N</strain>
    </source>
</reference>
<keyword evidence="2" id="KW-0804">Transcription</keyword>
<keyword evidence="5" id="KW-0812">Transmembrane</keyword>
<reference evidence="7" key="1">
    <citation type="journal article" date="2011" name="Nature">
        <title>A high-resolution map of human evolutionary constraint using 29 mammals.</title>
        <authorList>
            <person name="Lindblad-Toh K."/>
            <person name="Garber M."/>
            <person name="Zuk O."/>
            <person name="Lin M.F."/>
            <person name="Parker B.J."/>
            <person name="Washietl S."/>
            <person name="Kheradpour P."/>
            <person name="Ernst J."/>
            <person name="Jordan G."/>
            <person name="Mauceli E."/>
            <person name="Ward L.D."/>
            <person name="Lowe C.B."/>
            <person name="Holloway A.K."/>
            <person name="Clamp M."/>
            <person name="Gnerre S."/>
            <person name="Alfoldi J."/>
            <person name="Beal K."/>
            <person name="Chang J."/>
            <person name="Clawson H."/>
            <person name="Cuff J."/>
            <person name="Di Palma F."/>
            <person name="Fitzgerald S."/>
            <person name="Flicek P."/>
            <person name="Guttman M."/>
            <person name="Hubisz M.J."/>
            <person name="Jaffe D.B."/>
            <person name="Jungreis I."/>
            <person name="Kent W.J."/>
            <person name="Kostka D."/>
            <person name="Lara M."/>
            <person name="Martins A.L."/>
            <person name="Massingham T."/>
            <person name="Moltke I."/>
            <person name="Raney B.J."/>
            <person name="Rasmussen M.D."/>
            <person name="Robinson J."/>
            <person name="Stark A."/>
            <person name="Vilella A.J."/>
            <person name="Wen J."/>
            <person name="Xie X."/>
            <person name="Zody M.C."/>
            <person name="Baldwin J."/>
            <person name="Bloom T."/>
            <person name="Chin C.W."/>
            <person name="Heiman D."/>
            <person name="Nicol R."/>
            <person name="Nusbaum C."/>
            <person name="Young S."/>
            <person name="Wilkinson J."/>
            <person name="Worley K.C."/>
            <person name="Kovar C.L."/>
            <person name="Muzny D.M."/>
            <person name="Gibbs R.A."/>
            <person name="Cree A."/>
            <person name="Dihn H.H."/>
            <person name="Fowler G."/>
            <person name="Jhangiani S."/>
            <person name="Joshi V."/>
            <person name="Lee S."/>
            <person name="Lewis L.R."/>
            <person name="Nazareth L.V."/>
            <person name="Okwuonu G."/>
            <person name="Santibanez J."/>
            <person name="Warren W.C."/>
            <person name="Mardis E.R."/>
            <person name="Weinstock G.M."/>
            <person name="Wilson R.K."/>
            <person name="Delehaunty K."/>
            <person name="Dooling D."/>
            <person name="Fronik C."/>
            <person name="Fulton L."/>
            <person name="Fulton B."/>
            <person name="Graves T."/>
            <person name="Minx P."/>
            <person name="Sodergren E."/>
            <person name="Birney E."/>
            <person name="Margulies E.H."/>
            <person name="Herrero J."/>
            <person name="Green E.D."/>
            <person name="Haussler D."/>
            <person name="Siepel A."/>
            <person name="Goldman N."/>
            <person name="Pollard K.S."/>
            <person name="Pedersen J.S."/>
            <person name="Lander E.S."/>
            <person name="Kellis M."/>
        </authorList>
    </citation>
    <scope>NUCLEOTIDE SEQUENCE [LARGE SCALE GENOMIC DNA]</scope>
    <source>
        <strain evidence="7">2N</strain>
    </source>
</reference>
<keyword evidence="5" id="KW-0472">Membrane</keyword>
<evidence type="ECO:0000256" key="1">
    <source>
        <dbReference type="ARBA" id="ARBA00023015"/>
    </source>
</evidence>
<dbReference type="Proteomes" id="UP000005447">
    <property type="component" value="Unassembled WGS sequence"/>
</dbReference>
<dbReference type="FunCoup" id="H0UX74">
    <property type="interactions" value="1625"/>
</dbReference>